<gene>
    <name evidence="3" type="ORF">SLU01_30950</name>
</gene>
<sequence length="157" mass="17270">MNRTAEKSLSIIAVILTAIGTIFGFIVIAVFNLIKNDQTFRQELEMDLMNDPAITPADVDLFFSIMNGIGGFMWFLIIAMIISIVLNIVGIVNIWKDKNAKMAGIMFIIAGVLGGIISLPSILLYIAAILCFTKKPPLQDNLQYADNPYDGDGMRPL</sequence>
<comment type="caution">
    <text evidence="3">The sequence shown here is derived from an EMBL/GenBank/DDBJ whole genome shotgun (WGS) entry which is preliminary data.</text>
</comment>
<evidence type="ECO:0000256" key="1">
    <source>
        <dbReference type="SAM" id="Phobius"/>
    </source>
</evidence>
<feature type="domain" description="DUF4064" evidence="2">
    <location>
        <begin position="2"/>
        <end position="116"/>
    </location>
</feature>
<accession>A0A511ZBI9</accession>
<dbReference type="AlphaFoldDB" id="A0A511ZBI9"/>
<dbReference type="EMBL" id="BJYL01000047">
    <property type="protein sequence ID" value="GEN84783.1"/>
    <property type="molecule type" value="Genomic_DNA"/>
</dbReference>
<evidence type="ECO:0000259" key="2">
    <source>
        <dbReference type="Pfam" id="PF13273"/>
    </source>
</evidence>
<keyword evidence="1" id="KW-0472">Membrane</keyword>
<evidence type="ECO:0000313" key="4">
    <source>
        <dbReference type="Proteomes" id="UP000321901"/>
    </source>
</evidence>
<feature type="transmembrane region" description="Helical" evidence="1">
    <location>
        <begin position="107"/>
        <end position="130"/>
    </location>
</feature>
<name>A0A511ZBI9_9BACL</name>
<feature type="transmembrane region" description="Helical" evidence="1">
    <location>
        <begin position="72"/>
        <end position="95"/>
    </location>
</feature>
<evidence type="ECO:0000313" key="3">
    <source>
        <dbReference type="EMBL" id="GEN84783.1"/>
    </source>
</evidence>
<protein>
    <submittedName>
        <fullName evidence="3">Membrane protein</fullName>
    </submittedName>
</protein>
<organism evidence="3 4">
    <name type="scientific">Sporosarcina luteola</name>
    <dbReference type="NCBI Taxonomy" id="582850"/>
    <lineage>
        <taxon>Bacteria</taxon>
        <taxon>Bacillati</taxon>
        <taxon>Bacillota</taxon>
        <taxon>Bacilli</taxon>
        <taxon>Bacillales</taxon>
        <taxon>Caryophanaceae</taxon>
        <taxon>Sporosarcina</taxon>
    </lineage>
</organism>
<proteinExistence type="predicted"/>
<keyword evidence="4" id="KW-1185">Reference proteome</keyword>
<dbReference type="RefSeq" id="WP_170232731.1">
    <property type="nucleotide sequence ID" value="NZ_BJYL01000047.1"/>
</dbReference>
<keyword evidence="1" id="KW-1133">Transmembrane helix</keyword>
<dbReference type="InterPro" id="IPR025273">
    <property type="entry name" value="DUF4064"/>
</dbReference>
<keyword evidence="1" id="KW-0812">Transmembrane</keyword>
<dbReference type="Pfam" id="PF13273">
    <property type="entry name" value="DUF4064"/>
    <property type="match status" value="1"/>
</dbReference>
<feature type="transmembrane region" description="Helical" evidence="1">
    <location>
        <begin position="12"/>
        <end position="34"/>
    </location>
</feature>
<reference evidence="3 4" key="1">
    <citation type="submission" date="2019-07" db="EMBL/GenBank/DDBJ databases">
        <title>Whole genome shotgun sequence of Sporosarcina luteola NBRC 105378.</title>
        <authorList>
            <person name="Hosoyama A."/>
            <person name="Uohara A."/>
            <person name="Ohji S."/>
            <person name="Ichikawa N."/>
        </authorList>
    </citation>
    <scope>NUCLEOTIDE SEQUENCE [LARGE SCALE GENOMIC DNA]</scope>
    <source>
        <strain evidence="3 4">NBRC 105378</strain>
    </source>
</reference>
<dbReference type="Proteomes" id="UP000321901">
    <property type="component" value="Unassembled WGS sequence"/>
</dbReference>